<feature type="domain" description="DNA/pantothenate metabolism flavoprotein C-terminal" evidence="1">
    <location>
        <begin position="119"/>
        <end position="227"/>
    </location>
</feature>
<evidence type="ECO:0000313" key="3">
    <source>
        <dbReference type="Proteomes" id="UP000005388"/>
    </source>
</evidence>
<evidence type="ECO:0000313" key="2">
    <source>
        <dbReference type="EMBL" id="EHJ56642.1"/>
    </source>
</evidence>
<keyword evidence="2" id="KW-0436">Ligase</keyword>
<dbReference type="STRING" id="764291.STRUR_1246"/>
<name>G5KG85_9STRE</name>
<dbReference type="SUPFAM" id="SSF102645">
    <property type="entry name" value="CoaB-like"/>
    <property type="match status" value="1"/>
</dbReference>
<feature type="domain" description="DNA/pantothenate metabolism flavoprotein C-terminal" evidence="1">
    <location>
        <begin position="4"/>
        <end position="109"/>
    </location>
</feature>
<evidence type="ECO:0000259" key="1">
    <source>
        <dbReference type="Pfam" id="PF04127"/>
    </source>
</evidence>
<reference evidence="2 3" key="1">
    <citation type="journal article" date="2014" name="Int. J. Syst. Evol. Microbiol.">
        <title>Phylogenomics and the dynamic genome evolution of the genus Streptococcus.</title>
        <authorList>
            <consortium name="The Broad Institute Genome Sequencing Platform"/>
            <person name="Richards V.P."/>
            <person name="Palmer S.R."/>
            <person name="Pavinski Bitar P.D."/>
            <person name="Qin X."/>
            <person name="Weinstock G.M."/>
            <person name="Highlander S.K."/>
            <person name="Town C.D."/>
            <person name="Burne R.A."/>
            <person name="Stanhope M.J."/>
        </authorList>
    </citation>
    <scope>NUCLEOTIDE SEQUENCE [LARGE SCALE GENOMIC DNA]</scope>
    <source>
        <strain evidence="2 3">2285-97</strain>
    </source>
</reference>
<dbReference type="Pfam" id="PF04127">
    <property type="entry name" value="DFP"/>
    <property type="match status" value="2"/>
</dbReference>
<keyword evidence="3" id="KW-1185">Reference proteome</keyword>
<dbReference type="AlphaFoldDB" id="G5KG85"/>
<dbReference type="InterPro" id="IPR035929">
    <property type="entry name" value="CoaB-like_sf"/>
</dbReference>
<dbReference type="Proteomes" id="UP000005388">
    <property type="component" value="Unassembled WGS sequence"/>
</dbReference>
<dbReference type="EMBL" id="AEUZ02000001">
    <property type="protein sequence ID" value="EHJ56642.1"/>
    <property type="molecule type" value="Genomic_DNA"/>
</dbReference>
<dbReference type="InterPro" id="IPR011848">
    <property type="entry name" value="CoaB_strep"/>
</dbReference>
<dbReference type="GO" id="GO:0004632">
    <property type="term" value="F:phosphopantothenate--cysteine ligase activity"/>
    <property type="evidence" value="ECO:0007669"/>
    <property type="project" value="UniProtKB-EC"/>
</dbReference>
<accession>G5KG85</accession>
<dbReference type="NCBIfam" id="TIGR02114">
    <property type="entry name" value="coaB_strep"/>
    <property type="match status" value="1"/>
</dbReference>
<comment type="caution">
    <text evidence="2">The sequence shown here is derived from an EMBL/GenBank/DDBJ whole genome shotgun (WGS) entry which is preliminary data.</text>
</comment>
<dbReference type="GO" id="GO:0015937">
    <property type="term" value="P:coenzyme A biosynthetic process"/>
    <property type="evidence" value="ECO:0007669"/>
    <property type="project" value="UniProtKB-ARBA"/>
</dbReference>
<gene>
    <name evidence="2" type="primary">coaB</name>
    <name evidence="2" type="ORF">STRUR_1246</name>
</gene>
<proteinExistence type="predicted"/>
<dbReference type="NCBIfam" id="NF005231">
    <property type="entry name" value="PRK06732.1"/>
    <property type="match status" value="1"/>
</dbReference>
<dbReference type="InterPro" id="IPR007085">
    <property type="entry name" value="DNA/pantothenate-metab_flavo_C"/>
</dbReference>
<dbReference type="eggNOG" id="COG0452">
    <property type="taxonomic scope" value="Bacteria"/>
</dbReference>
<sequence length="230" mass="25928">MPMKILITSGGTTEAIDSVRAITNHSTGKLGKEIATTFLKNGHQVTLVTTKNAVKPTKHQNLTIHIVSDVASLKRKLEKLVPIHDVCIHSIAVSDYTPVYMTDISELKNTSNPETLLTKQNTESKISSQSEYQVLFLKKTPKIIQLIKKWNPSIILFGFKLLVDVSKDELIHVARVNLRKNHADYILANDLNHISKDKHKAYLVNQTEVYEANSKNEIAMLIYEKVTKDE</sequence>
<protein>
    <submittedName>
        <fullName evidence="2">Phosphopantothenate--cysteine ligase</fullName>
        <ecNumber evidence="2">6.3.2.5</ecNumber>
    </submittedName>
</protein>
<organism evidence="2 3">
    <name type="scientific">Streptococcus urinalis 2285-97</name>
    <dbReference type="NCBI Taxonomy" id="764291"/>
    <lineage>
        <taxon>Bacteria</taxon>
        <taxon>Bacillati</taxon>
        <taxon>Bacillota</taxon>
        <taxon>Bacilli</taxon>
        <taxon>Lactobacillales</taxon>
        <taxon>Streptococcaceae</taxon>
        <taxon>Streptococcus</taxon>
    </lineage>
</organism>
<dbReference type="Gene3D" id="3.40.50.10300">
    <property type="entry name" value="CoaB-like"/>
    <property type="match status" value="1"/>
</dbReference>
<dbReference type="EC" id="6.3.2.5" evidence="2"/>